<dbReference type="InterPro" id="IPR034646">
    <property type="entry name" value="ADCK3_dom"/>
</dbReference>
<dbReference type="InterPro" id="IPR011993">
    <property type="entry name" value="PH-like_dom_sf"/>
</dbReference>
<dbReference type="GO" id="GO:0005737">
    <property type="term" value="C:cytoplasm"/>
    <property type="evidence" value="ECO:0007669"/>
    <property type="project" value="TreeGrafter"/>
</dbReference>
<proteinExistence type="inferred from homology"/>
<dbReference type="Proteomes" id="UP001178461">
    <property type="component" value="Chromosome 8"/>
</dbReference>
<keyword evidence="6" id="KW-0808">Transferase</keyword>
<reference evidence="6" key="1">
    <citation type="submission" date="2022-12" db="EMBL/GenBank/DDBJ databases">
        <authorList>
            <person name="Alioto T."/>
            <person name="Alioto T."/>
            <person name="Gomez Garrido J."/>
        </authorList>
    </citation>
    <scope>NUCLEOTIDE SEQUENCE</scope>
</reference>
<feature type="compositionally biased region" description="Low complexity" evidence="4">
    <location>
        <begin position="969"/>
        <end position="985"/>
    </location>
</feature>
<keyword evidence="7" id="KW-1185">Reference proteome</keyword>
<keyword evidence="6" id="KW-0418">Kinase</keyword>
<dbReference type="SUPFAM" id="SSF50729">
    <property type="entry name" value="PH domain-like"/>
    <property type="match status" value="1"/>
</dbReference>
<feature type="compositionally biased region" description="Polar residues" evidence="4">
    <location>
        <begin position="1177"/>
        <end position="1189"/>
    </location>
</feature>
<sequence length="1196" mass="130400">MPWKRGLRFLGSCSAGRVAPEGARLARPSSGTHSSEGRPDSCRKRRQETVALPASPWEEQENLPCPGRWFLQGANSCHTASATGWAADRSGDQPLPMPTGAPGLWGVSSSGHRRLIHQSAPLRGLTVEDIQKARESRPRKDQESLGKMRQKLSERARERKVPVTRVGRLANFGGLAVGLGFGALVEVARNSLNGEQKIKDASFLLDSNPFLSEANAERIVDTLCKMRGAALKIGQMLSIQDNSFISPQLQQIFQRVRQSADFMPPSQMMGVLVEELGTDWRDRVASFEETPFAAASIGQVHLGVLKDGTEVAMKIQYPGIAQSIRSDVDNLLVVLKMSMMLPEGLFADNTLQVLQKELEWECDYQREAQCARKFRRLLEGDPFFEVPKVVEELSTHRVLSMELAGGVPLDRCQDLSQELRNEICSHILRLCLREVFEFRFMQTDPNWSNFFYDAERHKVTLLDFGASRDFSKEFTDNYIEVVRAAADGDRAKVLQKSKDLKFMTGFETKVFEDAHVDAVMILGEAFSTPGPFDFGTQRTTRCIQDLIPVMLKHRLSPPPEESYSLHRKIAGSFLICARLGAAIPCREMFEEAYARFGSPGRQQRRRRTRAGLTVDAEPGRGGGGGVGAPPHPGPGGSAMNKLRQSLRRKKPAYVPEASRPHQWQADEEAVRKGRCSFPVRYLGHAEVAESRGMHVCEEAVKKLKASGRKSVKSVLWVSADGLRVVDDKTKDLIVDQTIEKVSFCAPDRNFDKAFSYICRDGTTRRWICHCFLALKDSGERLSHAVGCAFAACLERKQKREKECGVTASFDATRTSFAREGSFRLPGPPASASRPSGARPPQDRKKAEAATVPAPPSPAPAQPGSASPPQGATSPEEKAEVGGAHAIPRRHAPLEQLVRQGSFRGFPTLSQKNSPFKRQLSLRLNELPSTLQRRGDTVIELDSTPNGDSDSITALCSQIDSSLTQPAGEAPNGTPLNGTPGPTAAAVPMEGGSTGPSAGAPVTPPFQPGHKRTPSEAERWLQEVAKAAKAQQQQQQQQQQVPVALPAFPLSYDVGPPPLGMFVPPPSQMLPAFLPMGMQYPPGMPYAAAAAAPSLPVVGITPSQMVANAFCSATQAPAANLGAKASPFPQNLLGPARPRPNGGSWPPEQSLPAPPAPRQEPPTDPFEAQWAALESRAPSATPNPFSGDQQKTFEIEL</sequence>
<feature type="compositionally biased region" description="Low complexity" evidence="4">
    <location>
        <begin position="861"/>
        <end position="871"/>
    </location>
</feature>
<dbReference type="PROSITE" id="PS01179">
    <property type="entry name" value="PID"/>
    <property type="match status" value="1"/>
</dbReference>
<dbReference type="PANTHER" id="PTHR47368">
    <property type="entry name" value="NUMB"/>
    <property type="match status" value="1"/>
</dbReference>
<feature type="domain" description="PID" evidence="5">
    <location>
        <begin position="675"/>
        <end position="800"/>
    </location>
</feature>
<feature type="region of interest" description="Disordered" evidence="4">
    <location>
        <begin position="818"/>
        <end position="882"/>
    </location>
</feature>
<dbReference type="InterPro" id="IPR004147">
    <property type="entry name" value="ABC1_dom"/>
</dbReference>
<dbReference type="AlphaFoldDB" id="A0AA35KPH8"/>
<feature type="region of interest" description="Disordered" evidence="4">
    <location>
        <begin position="599"/>
        <end position="640"/>
    </location>
</feature>
<dbReference type="InterPro" id="IPR016698">
    <property type="entry name" value="Numb/numb-like"/>
</dbReference>
<feature type="compositionally biased region" description="Low complexity" evidence="4">
    <location>
        <begin position="829"/>
        <end position="839"/>
    </location>
</feature>
<dbReference type="PANTHER" id="PTHR47368:SF4">
    <property type="entry name" value="NUMB-LIKE PROTEIN"/>
    <property type="match status" value="1"/>
</dbReference>
<feature type="region of interest" description="Disordered" evidence="4">
    <location>
        <begin position="126"/>
        <end position="159"/>
    </location>
</feature>
<name>A0AA35KPH8_9SAUR</name>
<feature type="compositionally biased region" description="Basic and acidic residues" evidence="4">
    <location>
        <begin position="129"/>
        <end position="159"/>
    </location>
</feature>
<evidence type="ECO:0000256" key="4">
    <source>
        <dbReference type="SAM" id="MobiDB-lite"/>
    </source>
</evidence>
<evidence type="ECO:0000256" key="1">
    <source>
        <dbReference type="ARBA" id="ARBA00009670"/>
    </source>
</evidence>
<feature type="region of interest" description="Disordered" evidence="4">
    <location>
        <begin position="1128"/>
        <end position="1196"/>
    </location>
</feature>
<evidence type="ECO:0000256" key="2">
    <source>
        <dbReference type="ARBA" id="ARBA00022473"/>
    </source>
</evidence>
<feature type="region of interest" description="Disordered" evidence="4">
    <location>
        <begin position="20"/>
        <end position="46"/>
    </location>
</feature>
<feature type="region of interest" description="Disordered" evidence="4">
    <location>
        <begin position="962"/>
        <end position="997"/>
    </location>
</feature>
<comment type="similarity">
    <text evidence="1">Belongs to the protein kinase superfamily. ADCK protein kinase family.</text>
</comment>
<dbReference type="FunFam" id="2.30.29.30:FF:000031">
    <property type="entry name" value="protein numb isoform X1"/>
    <property type="match status" value="1"/>
</dbReference>
<dbReference type="GO" id="GO:0016301">
    <property type="term" value="F:kinase activity"/>
    <property type="evidence" value="ECO:0007669"/>
    <property type="project" value="UniProtKB-KW"/>
</dbReference>
<dbReference type="SUPFAM" id="SSF56112">
    <property type="entry name" value="Protein kinase-like (PK-like)"/>
    <property type="match status" value="1"/>
</dbReference>
<dbReference type="Pfam" id="PF03109">
    <property type="entry name" value="ABC1"/>
    <property type="match status" value="1"/>
</dbReference>
<evidence type="ECO:0000256" key="3">
    <source>
        <dbReference type="ARBA" id="ARBA00022553"/>
    </source>
</evidence>
<dbReference type="SMART" id="SM00462">
    <property type="entry name" value="PTB"/>
    <property type="match status" value="1"/>
</dbReference>
<dbReference type="InterPro" id="IPR010449">
    <property type="entry name" value="Numb_domain"/>
</dbReference>
<dbReference type="CDD" id="cd13970">
    <property type="entry name" value="ABC1_ADCK3"/>
    <property type="match status" value="1"/>
</dbReference>
<dbReference type="CDD" id="cd01268">
    <property type="entry name" value="PTB_Numb"/>
    <property type="match status" value="1"/>
</dbReference>
<dbReference type="Pfam" id="PF00640">
    <property type="entry name" value="PID"/>
    <property type="match status" value="1"/>
</dbReference>
<evidence type="ECO:0000313" key="7">
    <source>
        <dbReference type="Proteomes" id="UP001178461"/>
    </source>
</evidence>
<keyword evidence="2" id="KW-0217">Developmental protein</keyword>
<gene>
    <name evidence="6" type="ORF">PODLI_1B038158</name>
</gene>
<protein>
    <submittedName>
        <fullName evidence="6">Atypical kinase COQ8B, mitochondrial isoform X1</fullName>
    </submittedName>
</protein>
<dbReference type="GO" id="GO:0050769">
    <property type="term" value="P:positive regulation of neurogenesis"/>
    <property type="evidence" value="ECO:0007669"/>
    <property type="project" value="TreeGrafter"/>
</dbReference>
<accession>A0AA35KPH8</accession>
<keyword evidence="3" id="KW-0597">Phosphoprotein</keyword>
<dbReference type="Pfam" id="PF06311">
    <property type="entry name" value="NumbF"/>
    <property type="match status" value="1"/>
</dbReference>
<dbReference type="InterPro" id="IPR011009">
    <property type="entry name" value="Kinase-like_dom_sf"/>
</dbReference>
<dbReference type="Gene3D" id="2.30.29.30">
    <property type="entry name" value="Pleckstrin-homology domain (PH domain)/Phosphotyrosine-binding domain (PTB)"/>
    <property type="match status" value="1"/>
</dbReference>
<organism evidence="6 7">
    <name type="scientific">Podarcis lilfordi</name>
    <name type="common">Lilford's wall lizard</name>
    <dbReference type="NCBI Taxonomy" id="74358"/>
    <lineage>
        <taxon>Eukaryota</taxon>
        <taxon>Metazoa</taxon>
        <taxon>Chordata</taxon>
        <taxon>Craniata</taxon>
        <taxon>Vertebrata</taxon>
        <taxon>Euteleostomi</taxon>
        <taxon>Lepidosauria</taxon>
        <taxon>Squamata</taxon>
        <taxon>Bifurcata</taxon>
        <taxon>Unidentata</taxon>
        <taxon>Episquamata</taxon>
        <taxon>Laterata</taxon>
        <taxon>Lacertibaenia</taxon>
        <taxon>Lacertidae</taxon>
        <taxon>Podarcis</taxon>
    </lineage>
</organism>
<evidence type="ECO:0000313" key="6">
    <source>
        <dbReference type="EMBL" id="CAI5780768.1"/>
    </source>
</evidence>
<feature type="compositionally biased region" description="Pro residues" evidence="4">
    <location>
        <begin position="1151"/>
        <end position="1163"/>
    </location>
</feature>
<dbReference type="InterPro" id="IPR006020">
    <property type="entry name" value="PTB/PI_dom"/>
</dbReference>
<dbReference type="EMBL" id="OX395133">
    <property type="protein sequence ID" value="CAI5780768.1"/>
    <property type="molecule type" value="Genomic_DNA"/>
</dbReference>
<evidence type="ECO:0000259" key="5">
    <source>
        <dbReference type="PROSITE" id="PS01179"/>
    </source>
</evidence>